<dbReference type="PROSITE" id="PS50222">
    <property type="entry name" value="EF_HAND_2"/>
    <property type="match status" value="2"/>
</dbReference>
<dbReference type="CDD" id="cd00051">
    <property type="entry name" value="EFh"/>
    <property type="match status" value="1"/>
</dbReference>
<comment type="caution">
    <text evidence="3">The sequence shown here is derived from an EMBL/GenBank/DDBJ whole genome shotgun (WGS) entry which is preliminary data.</text>
</comment>
<dbReference type="SUPFAM" id="SSF47473">
    <property type="entry name" value="EF-hand"/>
    <property type="match status" value="1"/>
</dbReference>
<dbReference type="OrthoDB" id="418595at2759"/>
<evidence type="ECO:0000313" key="3">
    <source>
        <dbReference type="EMBL" id="CAB4022753.1"/>
    </source>
</evidence>
<dbReference type="Gene3D" id="1.10.238.10">
    <property type="entry name" value="EF-hand"/>
    <property type="match status" value="1"/>
</dbReference>
<dbReference type="Proteomes" id="UP001152795">
    <property type="component" value="Unassembled WGS sequence"/>
</dbReference>
<accession>A0A6S7IYF7</accession>
<reference evidence="3" key="1">
    <citation type="submission" date="2020-04" db="EMBL/GenBank/DDBJ databases">
        <authorList>
            <person name="Alioto T."/>
            <person name="Alioto T."/>
            <person name="Gomez Garrido J."/>
        </authorList>
    </citation>
    <scope>NUCLEOTIDE SEQUENCE</scope>
    <source>
        <strain evidence="3">A484AB</strain>
    </source>
</reference>
<dbReference type="EMBL" id="CACRXK020012137">
    <property type="protein sequence ID" value="CAB4022753.1"/>
    <property type="molecule type" value="Genomic_DNA"/>
</dbReference>
<gene>
    <name evidence="3" type="ORF">PACLA_8A089012</name>
</gene>
<dbReference type="AlphaFoldDB" id="A0A6S7IYF7"/>
<protein>
    <submittedName>
        <fullName evidence="3">Microtubule-actin cross-linking factor 1, isoforms 1 2 3 5</fullName>
    </submittedName>
</protein>
<evidence type="ECO:0000259" key="2">
    <source>
        <dbReference type="PROSITE" id="PS50222"/>
    </source>
</evidence>
<sequence>EKLEKAAEAFEAAEELHQSFVTRIDEWMLHNYGRAIDLFRRFDLNGDGCLTYEEFYAGMRDLDAPCNKVELYLLAKKLDEDSNGLIDYLEFSKGLKYFRKSEVVADGDLPNLTIIREKLEHCPCCKLGLWKPQKEAFPRYIQLDLRLLTFANIKSYPGNFQILIHAHVTVYSVLELINKRLGGTTQKLTIYRDKGRERVALDPNLTLQETGYEGGPRHLPQEVGLLYDYMTEFNDCPILTSDHYF</sequence>
<feature type="non-terminal residue" evidence="3">
    <location>
        <position position="1"/>
    </location>
</feature>
<dbReference type="PROSITE" id="PS00018">
    <property type="entry name" value="EF_HAND_1"/>
    <property type="match status" value="2"/>
</dbReference>
<dbReference type="InterPro" id="IPR018247">
    <property type="entry name" value="EF_Hand_1_Ca_BS"/>
</dbReference>
<proteinExistence type="predicted"/>
<dbReference type="InterPro" id="IPR011992">
    <property type="entry name" value="EF-hand-dom_pair"/>
</dbReference>
<keyword evidence="1" id="KW-0106">Calcium</keyword>
<name>A0A6S7IYF7_PARCT</name>
<keyword evidence="4" id="KW-1185">Reference proteome</keyword>
<feature type="domain" description="EF-hand" evidence="2">
    <location>
        <begin position="30"/>
        <end position="65"/>
    </location>
</feature>
<evidence type="ECO:0000313" key="4">
    <source>
        <dbReference type="Proteomes" id="UP001152795"/>
    </source>
</evidence>
<evidence type="ECO:0000256" key="1">
    <source>
        <dbReference type="ARBA" id="ARBA00022837"/>
    </source>
</evidence>
<feature type="domain" description="EF-hand" evidence="2">
    <location>
        <begin position="76"/>
        <end position="101"/>
    </location>
</feature>
<organism evidence="3 4">
    <name type="scientific">Paramuricea clavata</name>
    <name type="common">Red gorgonian</name>
    <name type="synonym">Violescent sea-whip</name>
    <dbReference type="NCBI Taxonomy" id="317549"/>
    <lineage>
        <taxon>Eukaryota</taxon>
        <taxon>Metazoa</taxon>
        <taxon>Cnidaria</taxon>
        <taxon>Anthozoa</taxon>
        <taxon>Octocorallia</taxon>
        <taxon>Malacalcyonacea</taxon>
        <taxon>Plexauridae</taxon>
        <taxon>Paramuricea</taxon>
    </lineage>
</organism>
<dbReference type="Pfam" id="PF13499">
    <property type="entry name" value="EF-hand_7"/>
    <property type="match status" value="1"/>
</dbReference>
<dbReference type="InterPro" id="IPR002048">
    <property type="entry name" value="EF_hand_dom"/>
</dbReference>
<dbReference type="GO" id="GO:0005509">
    <property type="term" value="F:calcium ion binding"/>
    <property type="evidence" value="ECO:0007669"/>
    <property type="project" value="InterPro"/>
</dbReference>
<dbReference type="SMART" id="SM00054">
    <property type="entry name" value="EFh"/>
    <property type="match status" value="2"/>
</dbReference>